<dbReference type="InterPro" id="IPR006439">
    <property type="entry name" value="HAD-SF_hydro_IA"/>
</dbReference>
<dbReference type="GO" id="GO:0046295">
    <property type="term" value="P:glycolate biosynthetic process"/>
    <property type="evidence" value="ECO:0007669"/>
    <property type="project" value="UniProtKB-UniRule"/>
</dbReference>
<dbReference type="STRING" id="591205.SAMN05421538_106223"/>
<dbReference type="SUPFAM" id="SSF56784">
    <property type="entry name" value="HAD-like"/>
    <property type="match status" value="1"/>
</dbReference>
<feature type="binding site" evidence="10">
    <location>
        <position position="8"/>
    </location>
    <ligand>
        <name>Mg(2+)</name>
        <dbReference type="ChEBI" id="CHEBI:18420"/>
    </ligand>
</feature>
<dbReference type="Gene3D" id="1.10.150.240">
    <property type="entry name" value="Putative phosphatase, domain 2"/>
    <property type="match status" value="1"/>
</dbReference>
<dbReference type="InterPro" id="IPR023214">
    <property type="entry name" value="HAD_sf"/>
</dbReference>
<dbReference type="AlphaFoldDB" id="A0A1G7CV41"/>
<gene>
    <name evidence="11" type="ORF">SAMN05421538_106223</name>
</gene>
<dbReference type="RefSeq" id="WP_090523921.1">
    <property type="nucleotide sequence ID" value="NZ_FNAH01000006.1"/>
</dbReference>
<name>A0A1G7CV41_9RHOB</name>
<protein>
    <recommendedName>
        <fullName evidence="5 10">Phosphoglycolate phosphatase</fullName>
        <shortName evidence="10">PGP</shortName>
        <shortName evidence="10">PGPase</shortName>
        <ecNumber evidence="5 10">3.1.3.18</ecNumber>
    </recommendedName>
</protein>
<dbReference type="GO" id="GO:0006281">
    <property type="term" value="P:DNA repair"/>
    <property type="evidence" value="ECO:0007669"/>
    <property type="project" value="TreeGrafter"/>
</dbReference>
<comment type="similarity">
    <text evidence="4 10">Belongs to the HAD-like hydrolase superfamily. CbbY/CbbZ/Gph/YieH family.</text>
</comment>
<comment type="function">
    <text evidence="10">Specifically catalyzes the dephosphorylation of 2-phosphoglycolate. Is involved in the dissimilation of the intracellular 2-phosphoglycolate formed during the DNA repair of 3'-phosphoglycolate ends, a major class of DNA lesions induced by oxidative stress.</text>
</comment>
<evidence type="ECO:0000313" key="12">
    <source>
        <dbReference type="Proteomes" id="UP000199344"/>
    </source>
</evidence>
<feature type="binding site" evidence="10">
    <location>
        <position position="6"/>
    </location>
    <ligand>
        <name>Mg(2+)</name>
        <dbReference type="ChEBI" id="CHEBI:18420"/>
    </ligand>
</feature>
<dbReference type="Proteomes" id="UP000199344">
    <property type="component" value="Unassembled WGS sequence"/>
</dbReference>
<feature type="binding site" evidence="10">
    <location>
        <position position="164"/>
    </location>
    <ligand>
        <name>Mg(2+)</name>
        <dbReference type="ChEBI" id="CHEBI:18420"/>
    </ligand>
</feature>
<dbReference type="EMBL" id="FNAH01000006">
    <property type="protein sequence ID" value="SDE43314.1"/>
    <property type="molecule type" value="Genomic_DNA"/>
</dbReference>
<dbReference type="Gene3D" id="3.40.50.1000">
    <property type="entry name" value="HAD superfamily/HAD-like"/>
    <property type="match status" value="1"/>
</dbReference>
<dbReference type="PANTHER" id="PTHR43434">
    <property type="entry name" value="PHOSPHOGLYCOLATE PHOSPHATASE"/>
    <property type="match status" value="1"/>
</dbReference>
<comment type="catalytic activity">
    <reaction evidence="1 10">
        <text>2-phosphoglycolate + H2O = glycolate + phosphate</text>
        <dbReference type="Rhea" id="RHEA:14369"/>
        <dbReference type="ChEBI" id="CHEBI:15377"/>
        <dbReference type="ChEBI" id="CHEBI:29805"/>
        <dbReference type="ChEBI" id="CHEBI:43474"/>
        <dbReference type="ChEBI" id="CHEBI:58033"/>
        <dbReference type="EC" id="3.1.3.18"/>
    </reaction>
</comment>
<dbReference type="SFLD" id="SFLDS00003">
    <property type="entry name" value="Haloacid_Dehalogenase"/>
    <property type="match status" value="1"/>
</dbReference>
<sequence>MIVIFDLDGTLIDSAPDIHATANAVLADEGLGQLDLATVRGFVGRGVPHLVDRLLGAHGIADPVRAERMTANLVARYEGAVGLTAPYPGVGAVLKHLRGRGDVLGVCTNKPLAPAMAVLRHLGLDQYFDAVAGGDSGLPRKPDPAPLLDTLARLGGGTAAYVGDSEVDAESARAAGLPFLMFTEGYRSAAAETLPHHAMFSDFAELPGLLDLL</sequence>
<evidence type="ECO:0000256" key="1">
    <source>
        <dbReference type="ARBA" id="ARBA00000830"/>
    </source>
</evidence>
<dbReference type="UniPathway" id="UPA00865">
    <property type="reaction ID" value="UER00834"/>
</dbReference>
<comment type="pathway">
    <text evidence="3 10">Organic acid metabolism; glycolate biosynthesis; glycolate from 2-phosphoglycolate: step 1/1.</text>
</comment>
<dbReference type="NCBIfam" id="TIGR01449">
    <property type="entry name" value="PGP_bact"/>
    <property type="match status" value="1"/>
</dbReference>
<evidence type="ECO:0000256" key="7">
    <source>
        <dbReference type="ARBA" id="ARBA00022801"/>
    </source>
</evidence>
<dbReference type="SFLD" id="SFLDG01129">
    <property type="entry name" value="C1.5:_HAD__Beta-PGM__Phosphata"/>
    <property type="match status" value="1"/>
</dbReference>
<evidence type="ECO:0000256" key="6">
    <source>
        <dbReference type="ARBA" id="ARBA00022723"/>
    </source>
</evidence>
<evidence type="ECO:0000256" key="4">
    <source>
        <dbReference type="ARBA" id="ARBA00006171"/>
    </source>
</evidence>
<reference evidence="11 12" key="1">
    <citation type="submission" date="2016-10" db="EMBL/GenBank/DDBJ databases">
        <authorList>
            <person name="de Groot N.N."/>
        </authorList>
    </citation>
    <scope>NUCLEOTIDE SEQUENCE [LARGE SCALE GENOMIC DNA]</scope>
    <source>
        <strain evidence="11 12">DSM 22220</strain>
    </source>
</reference>
<dbReference type="OrthoDB" id="9793014at2"/>
<organism evidence="11 12">
    <name type="scientific">Paracoccus isoporae</name>
    <dbReference type="NCBI Taxonomy" id="591205"/>
    <lineage>
        <taxon>Bacteria</taxon>
        <taxon>Pseudomonadati</taxon>
        <taxon>Pseudomonadota</taxon>
        <taxon>Alphaproteobacteria</taxon>
        <taxon>Rhodobacterales</taxon>
        <taxon>Paracoccaceae</taxon>
        <taxon>Paracoccus</taxon>
    </lineage>
</organism>
<evidence type="ECO:0000256" key="10">
    <source>
        <dbReference type="HAMAP-Rule" id="MF_00495"/>
    </source>
</evidence>
<dbReference type="Pfam" id="PF00702">
    <property type="entry name" value="Hydrolase"/>
    <property type="match status" value="1"/>
</dbReference>
<keyword evidence="7 10" id="KW-0378">Hydrolase</keyword>
<proteinExistence type="inferred from homology"/>
<evidence type="ECO:0000256" key="8">
    <source>
        <dbReference type="ARBA" id="ARBA00022842"/>
    </source>
</evidence>
<evidence type="ECO:0000256" key="9">
    <source>
        <dbReference type="ARBA" id="ARBA00023277"/>
    </source>
</evidence>
<dbReference type="EC" id="3.1.3.18" evidence="5 10"/>
<evidence type="ECO:0000256" key="5">
    <source>
        <dbReference type="ARBA" id="ARBA00013078"/>
    </source>
</evidence>
<feature type="active site" description="Nucleophile" evidence="10">
    <location>
        <position position="6"/>
    </location>
</feature>
<dbReference type="GO" id="GO:0046872">
    <property type="term" value="F:metal ion binding"/>
    <property type="evidence" value="ECO:0007669"/>
    <property type="project" value="UniProtKB-KW"/>
</dbReference>
<dbReference type="HAMAP" id="MF_00495">
    <property type="entry name" value="GPH_hydrolase_bact"/>
    <property type="match status" value="1"/>
</dbReference>
<keyword evidence="9 10" id="KW-0119">Carbohydrate metabolism</keyword>
<dbReference type="InterPro" id="IPR050155">
    <property type="entry name" value="HAD-like_hydrolase_sf"/>
</dbReference>
<keyword evidence="6 10" id="KW-0479">Metal-binding</keyword>
<dbReference type="InterPro" id="IPR036412">
    <property type="entry name" value="HAD-like_sf"/>
</dbReference>
<keyword evidence="8 10" id="KW-0460">Magnesium</keyword>
<dbReference type="GO" id="GO:0008967">
    <property type="term" value="F:phosphoglycolate phosphatase activity"/>
    <property type="evidence" value="ECO:0007669"/>
    <property type="project" value="UniProtKB-UniRule"/>
</dbReference>
<dbReference type="PANTHER" id="PTHR43434:SF1">
    <property type="entry name" value="PHOSPHOGLYCOLATE PHOSPHATASE"/>
    <property type="match status" value="1"/>
</dbReference>
<accession>A0A1G7CV41</accession>
<dbReference type="InterPro" id="IPR037512">
    <property type="entry name" value="PGPase_prok"/>
</dbReference>
<evidence type="ECO:0000256" key="2">
    <source>
        <dbReference type="ARBA" id="ARBA00001946"/>
    </source>
</evidence>
<dbReference type="GO" id="GO:0005829">
    <property type="term" value="C:cytosol"/>
    <property type="evidence" value="ECO:0007669"/>
    <property type="project" value="TreeGrafter"/>
</dbReference>
<dbReference type="GO" id="GO:0005975">
    <property type="term" value="P:carbohydrate metabolic process"/>
    <property type="evidence" value="ECO:0007669"/>
    <property type="project" value="InterPro"/>
</dbReference>
<keyword evidence="12" id="KW-1185">Reference proteome</keyword>
<dbReference type="InterPro" id="IPR023198">
    <property type="entry name" value="PGP-like_dom2"/>
</dbReference>
<dbReference type="NCBIfam" id="TIGR01549">
    <property type="entry name" value="HAD-SF-IA-v1"/>
    <property type="match status" value="1"/>
</dbReference>
<evidence type="ECO:0000256" key="3">
    <source>
        <dbReference type="ARBA" id="ARBA00004818"/>
    </source>
</evidence>
<comment type="cofactor">
    <cofactor evidence="2 10">
        <name>Mg(2+)</name>
        <dbReference type="ChEBI" id="CHEBI:18420"/>
    </cofactor>
</comment>
<evidence type="ECO:0000313" key="11">
    <source>
        <dbReference type="EMBL" id="SDE43314.1"/>
    </source>
</evidence>